<evidence type="ECO:0000313" key="4">
    <source>
        <dbReference type="EMBL" id="GMT32718.1"/>
    </source>
</evidence>
<dbReference type="Pfam" id="PF00012">
    <property type="entry name" value="HSP70"/>
    <property type="match status" value="1"/>
</dbReference>
<dbReference type="InterPro" id="IPR013126">
    <property type="entry name" value="Hsp_70_fam"/>
</dbReference>
<organism evidence="4 5">
    <name type="scientific">Pristionchus fissidentatus</name>
    <dbReference type="NCBI Taxonomy" id="1538716"/>
    <lineage>
        <taxon>Eukaryota</taxon>
        <taxon>Metazoa</taxon>
        <taxon>Ecdysozoa</taxon>
        <taxon>Nematoda</taxon>
        <taxon>Chromadorea</taxon>
        <taxon>Rhabditida</taxon>
        <taxon>Rhabditina</taxon>
        <taxon>Diplogasteromorpha</taxon>
        <taxon>Diplogasteroidea</taxon>
        <taxon>Neodiplogasteridae</taxon>
        <taxon>Pristionchus</taxon>
    </lineage>
</organism>
<dbReference type="GO" id="GO:0140662">
    <property type="term" value="F:ATP-dependent protein folding chaperone"/>
    <property type="evidence" value="ECO:0007669"/>
    <property type="project" value="InterPro"/>
</dbReference>
<keyword evidence="2" id="KW-0547">Nucleotide-binding</keyword>
<feature type="non-terminal residue" evidence="4">
    <location>
        <position position="1"/>
    </location>
</feature>
<accession>A0AAV5WMV6</accession>
<evidence type="ECO:0000256" key="3">
    <source>
        <dbReference type="ARBA" id="ARBA00022840"/>
    </source>
</evidence>
<dbReference type="PANTHER" id="PTHR19375">
    <property type="entry name" value="HEAT SHOCK PROTEIN 70KDA"/>
    <property type="match status" value="1"/>
</dbReference>
<name>A0AAV5WMV6_9BILA</name>
<dbReference type="InterPro" id="IPR043129">
    <property type="entry name" value="ATPase_NBD"/>
</dbReference>
<keyword evidence="5" id="KW-1185">Reference proteome</keyword>
<dbReference type="GO" id="GO:0006950">
    <property type="term" value="P:response to stress"/>
    <property type="evidence" value="ECO:0007669"/>
    <property type="project" value="UniProtKB-ARBA"/>
</dbReference>
<comment type="caution">
    <text evidence="4">The sequence shown here is derived from an EMBL/GenBank/DDBJ whole genome shotgun (WGS) entry which is preliminary data.</text>
</comment>
<dbReference type="InterPro" id="IPR018181">
    <property type="entry name" value="Heat_shock_70_CS"/>
</dbReference>
<dbReference type="AlphaFoldDB" id="A0AAV5WMV6"/>
<gene>
    <name evidence="4" type="ORF">PFISCL1PPCAC_24016</name>
</gene>
<keyword evidence="3" id="KW-0067">ATP-binding</keyword>
<reference evidence="4" key="1">
    <citation type="submission" date="2023-10" db="EMBL/GenBank/DDBJ databases">
        <title>Genome assembly of Pristionchus species.</title>
        <authorList>
            <person name="Yoshida K."/>
            <person name="Sommer R.J."/>
        </authorList>
    </citation>
    <scope>NUCLEOTIDE SEQUENCE</scope>
    <source>
        <strain evidence="4">RS5133</strain>
    </source>
</reference>
<evidence type="ECO:0000256" key="2">
    <source>
        <dbReference type="ARBA" id="ARBA00022741"/>
    </source>
</evidence>
<dbReference type="EMBL" id="BTSY01000006">
    <property type="protein sequence ID" value="GMT32718.1"/>
    <property type="molecule type" value="Genomic_DNA"/>
</dbReference>
<dbReference type="GO" id="GO:0005524">
    <property type="term" value="F:ATP binding"/>
    <property type="evidence" value="ECO:0007669"/>
    <property type="project" value="UniProtKB-KW"/>
</dbReference>
<comment type="similarity">
    <text evidence="1">Belongs to the heat shock protein 70 family.</text>
</comment>
<proteinExistence type="inferred from homology"/>
<dbReference type="PROSITE" id="PS00297">
    <property type="entry name" value="HSP70_1"/>
    <property type="match status" value="1"/>
</dbReference>
<evidence type="ECO:0000313" key="5">
    <source>
        <dbReference type="Proteomes" id="UP001432322"/>
    </source>
</evidence>
<dbReference type="SUPFAM" id="SSF53067">
    <property type="entry name" value="Actin-like ATPase domain"/>
    <property type="match status" value="1"/>
</dbReference>
<protein>
    <recommendedName>
        <fullName evidence="6">Heat shock protein 70</fullName>
    </recommendedName>
</protein>
<evidence type="ECO:0008006" key="6">
    <source>
        <dbReference type="Google" id="ProtNLM"/>
    </source>
</evidence>
<sequence length="88" mass="9782">AIGIDLGTTFSAVCFVDRGEVKVIHNNAGNEITPSVVHFDDSIVLVGEEALKKRKEGGRSTITNIKRLIGRDHDDPQLRQRSWPFEIP</sequence>
<dbReference type="FunFam" id="3.30.420.40:FF:000028">
    <property type="entry name" value="heat shock 70 kDa protein-like"/>
    <property type="match status" value="1"/>
</dbReference>
<evidence type="ECO:0000256" key="1">
    <source>
        <dbReference type="ARBA" id="ARBA00007381"/>
    </source>
</evidence>
<dbReference type="Proteomes" id="UP001432322">
    <property type="component" value="Unassembled WGS sequence"/>
</dbReference>
<dbReference type="Gene3D" id="3.30.420.40">
    <property type="match status" value="1"/>
</dbReference>